<sequence>MERTVPCESKAGLDSYRSTQPPNFSLYVTSSSHHPHNSRRFLPQIISLAFERYPPSWILLPPWIEILRRISGSRIGGIFQLLFVAI</sequence>
<keyword evidence="2" id="KW-1185">Reference proteome</keyword>
<name>A0ACB9LHF7_9MYRT</name>
<protein>
    <submittedName>
        <fullName evidence="1">Uncharacterized protein</fullName>
    </submittedName>
</protein>
<comment type="caution">
    <text evidence="1">The sequence shown here is derived from an EMBL/GenBank/DDBJ whole genome shotgun (WGS) entry which is preliminary data.</text>
</comment>
<proteinExistence type="predicted"/>
<organism evidence="1 2">
    <name type="scientific">Melastoma candidum</name>
    <dbReference type="NCBI Taxonomy" id="119954"/>
    <lineage>
        <taxon>Eukaryota</taxon>
        <taxon>Viridiplantae</taxon>
        <taxon>Streptophyta</taxon>
        <taxon>Embryophyta</taxon>
        <taxon>Tracheophyta</taxon>
        <taxon>Spermatophyta</taxon>
        <taxon>Magnoliopsida</taxon>
        <taxon>eudicotyledons</taxon>
        <taxon>Gunneridae</taxon>
        <taxon>Pentapetalae</taxon>
        <taxon>rosids</taxon>
        <taxon>malvids</taxon>
        <taxon>Myrtales</taxon>
        <taxon>Melastomataceae</taxon>
        <taxon>Melastomatoideae</taxon>
        <taxon>Melastomateae</taxon>
        <taxon>Melastoma</taxon>
    </lineage>
</organism>
<accession>A0ACB9LHF7</accession>
<evidence type="ECO:0000313" key="1">
    <source>
        <dbReference type="EMBL" id="KAI4310648.1"/>
    </source>
</evidence>
<dbReference type="Proteomes" id="UP001057402">
    <property type="component" value="Chromosome 11"/>
</dbReference>
<gene>
    <name evidence="1" type="ORF">MLD38_035611</name>
</gene>
<reference evidence="2" key="1">
    <citation type="journal article" date="2023" name="Front. Plant Sci.">
        <title>Chromosomal-level genome assembly of Melastoma candidum provides insights into trichome evolution.</title>
        <authorList>
            <person name="Zhong Y."/>
            <person name="Wu W."/>
            <person name="Sun C."/>
            <person name="Zou P."/>
            <person name="Liu Y."/>
            <person name="Dai S."/>
            <person name="Zhou R."/>
        </authorList>
    </citation>
    <scope>NUCLEOTIDE SEQUENCE [LARGE SCALE GENOMIC DNA]</scope>
</reference>
<dbReference type="EMBL" id="CM042890">
    <property type="protein sequence ID" value="KAI4310648.1"/>
    <property type="molecule type" value="Genomic_DNA"/>
</dbReference>
<evidence type="ECO:0000313" key="2">
    <source>
        <dbReference type="Proteomes" id="UP001057402"/>
    </source>
</evidence>